<reference evidence="1 2" key="1">
    <citation type="submission" date="2020-02" db="EMBL/GenBank/DDBJ databases">
        <authorList>
            <person name="Ferguson B K."/>
        </authorList>
    </citation>
    <scope>NUCLEOTIDE SEQUENCE [LARGE SCALE GENOMIC DNA]</scope>
</reference>
<protein>
    <submittedName>
        <fullName evidence="1">Uncharacterized protein</fullName>
    </submittedName>
</protein>
<keyword evidence="2" id="KW-1185">Reference proteome</keyword>
<proteinExistence type="predicted"/>
<organism evidence="1 2">
    <name type="scientific">Nesidiocoris tenuis</name>
    <dbReference type="NCBI Taxonomy" id="355587"/>
    <lineage>
        <taxon>Eukaryota</taxon>
        <taxon>Metazoa</taxon>
        <taxon>Ecdysozoa</taxon>
        <taxon>Arthropoda</taxon>
        <taxon>Hexapoda</taxon>
        <taxon>Insecta</taxon>
        <taxon>Pterygota</taxon>
        <taxon>Neoptera</taxon>
        <taxon>Paraneoptera</taxon>
        <taxon>Hemiptera</taxon>
        <taxon>Heteroptera</taxon>
        <taxon>Panheteroptera</taxon>
        <taxon>Cimicomorpha</taxon>
        <taxon>Miridae</taxon>
        <taxon>Dicyphina</taxon>
        <taxon>Nesidiocoris</taxon>
    </lineage>
</organism>
<dbReference type="EMBL" id="CADCXU010033019">
    <property type="protein sequence ID" value="CAB0018587.1"/>
    <property type="molecule type" value="Genomic_DNA"/>
</dbReference>
<dbReference type="Proteomes" id="UP000479000">
    <property type="component" value="Unassembled WGS sequence"/>
</dbReference>
<name>A0A6H5HU63_9HEMI</name>
<evidence type="ECO:0000313" key="2">
    <source>
        <dbReference type="Proteomes" id="UP000479000"/>
    </source>
</evidence>
<sequence length="91" mass="10315">MRAQRASRSPDLYKECVKEQLATSCTNYFETKNAQIGPFLWPEKNKIENTKNANISEVLQSPVSITDDPDKTLSSSLLDFSLKLRRFSDSA</sequence>
<dbReference type="AlphaFoldDB" id="A0A6H5HU63"/>
<feature type="non-terminal residue" evidence="1">
    <location>
        <position position="91"/>
    </location>
</feature>
<evidence type="ECO:0000313" key="1">
    <source>
        <dbReference type="EMBL" id="CAB0018587.1"/>
    </source>
</evidence>
<gene>
    <name evidence="1" type="ORF">NTEN_LOCUS22416</name>
</gene>
<accession>A0A6H5HU63</accession>